<reference evidence="2" key="2">
    <citation type="submission" date="2023-11" db="UniProtKB">
        <authorList>
            <consortium name="WormBaseParasite"/>
        </authorList>
    </citation>
    <scope>IDENTIFICATION</scope>
</reference>
<protein>
    <submittedName>
        <fullName evidence="2">Uncharacterized protein</fullName>
    </submittedName>
</protein>
<evidence type="ECO:0000313" key="2">
    <source>
        <dbReference type="WBParaSite" id="TREG1_110590.1"/>
    </source>
</evidence>
<proteinExistence type="predicted"/>
<organism evidence="1 2">
    <name type="scientific">Trichobilharzia regenti</name>
    <name type="common">Nasal bird schistosome</name>
    <dbReference type="NCBI Taxonomy" id="157069"/>
    <lineage>
        <taxon>Eukaryota</taxon>
        <taxon>Metazoa</taxon>
        <taxon>Spiralia</taxon>
        <taxon>Lophotrochozoa</taxon>
        <taxon>Platyhelminthes</taxon>
        <taxon>Trematoda</taxon>
        <taxon>Digenea</taxon>
        <taxon>Strigeidida</taxon>
        <taxon>Schistosomatoidea</taxon>
        <taxon>Schistosomatidae</taxon>
        <taxon>Trichobilharzia</taxon>
    </lineage>
</organism>
<sequence length="272" mass="31910">MLILSIISIYYFCINGIHSQILQHLEKNYSCTSFMHPLRDEQIRSKVKDLLNSCNSEYTLLVNRFNFHSGICSLQYEYDERIFGQPQCTDIVNKILDSAPHITWGSEWGCYDSLLPINVTGYYQIYTEPVEMVTMGLTAYTNAYCSVNSLHIRYEVPLVCQMNIFGGYSWLPIKEHSCTVPEFEMPRFSELNEYKKSPIYCSLRIFFLYGYLKVGLDSISTRIENTINTLSQDCQSHEKWIFESIYKDLLNIFDLLIYHSVRKTDELHKTKY</sequence>
<dbReference type="Proteomes" id="UP000050795">
    <property type="component" value="Unassembled WGS sequence"/>
</dbReference>
<reference evidence="1" key="1">
    <citation type="submission" date="2022-06" db="EMBL/GenBank/DDBJ databases">
        <authorList>
            <person name="Berger JAMES D."/>
            <person name="Berger JAMES D."/>
        </authorList>
    </citation>
    <scope>NUCLEOTIDE SEQUENCE [LARGE SCALE GENOMIC DNA]</scope>
</reference>
<dbReference type="AlphaFoldDB" id="A0AA85IV90"/>
<dbReference type="WBParaSite" id="TREG1_110590.1">
    <property type="protein sequence ID" value="TREG1_110590.1"/>
    <property type="gene ID" value="TREG1_110590"/>
</dbReference>
<keyword evidence="1" id="KW-1185">Reference proteome</keyword>
<name>A0AA85IV90_TRIRE</name>
<accession>A0AA85IV90</accession>
<evidence type="ECO:0000313" key="1">
    <source>
        <dbReference type="Proteomes" id="UP000050795"/>
    </source>
</evidence>